<feature type="transmembrane region" description="Helical" evidence="1">
    <location>
        <begin position="195"/>
        <end position="215"/>
    </location>
</feature>
<gene>
    <name evidence="2" type="ORF">DC3_51540</name>
</gene>
<keyword evidence="2" id="KW-0378">Hydrolase</keyword>
<dbReference type="AlphaFoldDB" id="A0A511N9K7"/>
<keyword evidence="1" id="KW-1133">Transmembrane helix</keyword>
<accession>A0A511N9K7</accession>
<keyword evidence="3" id="KW-1185">Reference proteome</keyword>
<comment type="caution">
    <text evidence="2">The sequence shown here is derived from an EMBL/GenBank/DDBJ whole genome shotgun (WGS) entry which is preliminary data.</text>
</comment>
<protein>
    <submittedName>
        <fullName evidence="2">Zn-dependent protease</fullName>
    </submittedName>
</protein>
<evidence type="ECO:0000256" key="1">
    <source>
        <dbReference type="SAM" id="Phobius"/>
    </source>
</evidence>
<dbReference type="Pfam" id="PF04298">
    <property type="entry name" value="Zn_peptidase_2"/>
    <property type="match status" value="1"/>
</dbReference>
<reference evidence="2 3" key="1">
    <citation type="submission" date="2019-07" db="EMBL/GenBank/DDBJ databases">
        <title>Whole genome shotgun sequence of Deinococcus cellulosilyticus NBRC 106333.</title>
        <authorList>
            <person name="Hosoyama A."/>
            <person name="Uohara A."/>
            <person name="Ohji S."/>
            <person name="Ichikawa N."/>
        </authorList>
    </citation>
    <scope>NUCLEOTIDE SEQUENCE [LARGE SCALE GENOMIC DNA]</scope>
    <source>
        <strain evidence="2 3">NBRC 106333</strain>
    </source>
</reference>
<sequence>MLFTPFTLLIILLIVGSFLIQGYLMRTYRTYSQHRNTRGLTGAQVARHLLDEAGLHNVPVEVAPGFLSDHYDPRQKVVRLSEHNFSQPSLAAAAIAAHEVGHAQQDASRNPALVLRSQLAPALMFGSNFGPLLVILGFMFKLSGLTLLGVILFAAAVAFHLITLPVEFDASGRALRQLEQKGLLSLQENSGARKVLTAAALTYIAGFAIALAQLLEYVYLFTGSRND</sequence>
<feature type="transmembrane region" description="Helical" evidence="1">
    <location>
        <begin position="119"/>
        <end position="140"/>
    </location>
</feature>
<dbReference type="GO" id="GO:0008233">
    <property type="term" value="F:peptidase activity"/>
    <property type="evidence" value="ECO:0007669"/>
    <property type="project" value="UniProtKB-KW"/>
</dbReference>
<evidence type="ECO:0000313" key="3">
    <source>
        <dbReference type="Proteomes" id="UP000321306"/>
    </source>
</evidence>
<proteinExistence type="predicted"/>
<dbReference type="InterPro" id="IPR007395">
    <property type="entry name" value="Zn_peptidase_2"/>
</dbReference>
<keyword evidence="1" id="KW-0812">Transmembrane</keyword>
<dbReference type="RefSeq" id="WP_146890219.1">
    <property type="nucleotide sequence ID" value="NZ_BJXB01000036.1"/>
</dbReference>
<feature type="transmembrane region" description="Helical" evidence="1">
    <location>
        <begin position="6"/>
        <end position="25"/>
    </location>
</feature>
<name>A0A511N9K7_DEIC1</name>
<dbReference type="PANTHER" id="PTHR36434">
    <property type="entry name" value="MEMBRANE PROTEASE YUGP-RELATED"/>
    <property type="match status" value="1"/>
</dbReference>
<dbReference type="EMBL" id="BJXB01000036">
    <property type="protein sequence ID" value="GEM49519.1"/>
    <property type="molecule type" value="Genomic_DNA"/>
</dbReference>
<dbReference type="OrthoDB" id="9784298at2"/>
<dbReference type="Proteomes" id="UP000321306">
    <property type="component" value="Unassembled WGS sequence"/>
</dbReference>
<dbReference type="GO" id="GO:0006508">
    <property type="term" value="P:proteolysis"/>
    <property type="evidence" value="ECO:0007669"/>
    <property type="project" value="UniProtKB-KW"/>
</dbReference>
<feature type="transmembrane region" description="Helical" evidence="1">
    <location>
        <begin position="146"/>
        <end position="166"/>
    </location>
</feature>
<keyword evidence="2" id="KW-0645">Protease</keyword>
<organism evidence="2 3">
    <name type="scientific">Deinococcus cellulosilyticus (strain DSM 18568 / NBRC 106333 / KACC 11606 / 5516J-15)</name>
    <dbReference type="NCBI Taxonomy" id="1223518"/>
    <lineage>
        <taxon>Bacteria</taxon>
        <taxon>Thermotogati</taxon>
        <taxon>Deinococcota</taxon>
        <taxon>Deinococci</taxon>
        <taxon>Deinococcales</taxon>
        <taxon>Deinococcaceae</taxon>
        <taxon>Deinococcus</taxon>
    </lineage>
</organism>
<evidence type="ECO:0000313" key="2">
    <source>
        <dbReference type="EMBL" id="GEM49519.1"/>
    </source>
</evidence>
<dbReference type="PANTHER" id="PTHR36434:SF1">
    <property type="entry name" value="MEMBRANE PROTEASE YUGP-RELATED"/>
    <property type="match status" value="1"/>
</dbReference>
<keyword evidence="1" id="KW-0472">Membrane</keyword>